<keyword evidence="3" id="KW-1185">Reference proteome</keyword>
<evidence type="ECO:0000313" key="3">
    <source>
        <dbReference type="Proteomes" id="UP000488299"/>
    </source>
</evidence>
<dbReference type="Proteomes" id="UP000488299">
    <property type="component" value="Unassembled WGS sequence"/>
</dbReference>
<dbReference type="EMBL" id="WELI01000018">
    <property type="protein sequence ID" value="KAB7725992.1"/>
    <property type="molecule type" value="Genomic_DNA"/>
</dbReference>
<name>A0A7J5TUB9_9BACT</name>
<dbReference type="PROSITE" id="PS50234">
    <property type="entry name" value="VWFA"/>
    <property type="match status" value="1"/>
</dbReference>
<dbReference type="RefSeq" id="WP_152127052.1">
    <property type="nucleotide sequence ID" value="NZ_WELI01000018.1"/>
</dbReference>
<comment type="caution">
    <text evidence="2">The sequence shown here is derived from an EMBL/GenBank/DDBJ whole genome shotgun (WGS) entry which is preliminary data.</text>
</comment>
<reference evidence="2 3" key="1">
    <citation type="submission" date="2019-10" db="EMBL/GenBank/DDBJ databases">
        <title>Rudanella paleaurantiibacter sp. nov., isolated from sludge.</title>
        <authorList>
            <person name="Xu S.Q."/>
        </authorList>
    </citation>
    <scope>NUCLEOTIDE SEQUENCE [LARGE SCALE GENOMIC DNA]</scope>
    <source>
        <strain evidence="2 3">HX-22-17</strain>
    </source>
</reference>
<proteinExistence type="predicted"/>
<organism evidence="2 3">
    <name type="scientific">Rudanella paleaurantiibacter</name>
    <dbReference type="NCBI Taxonomy" id="2614655"/>
    <lineage>
        <taxon>Bacteria</taxon>
        <taxon>Pseudomonadati</taxon>
        <taxon>Bacteroidota</taxon>
        <taxon>Cytophagia</taxon>
        <taxon>Cytophagales</taxon>
        <taxon>Cytophagaceae</taxon>
        <taxon>Rudanella</taxon>
    </lineage>
</organism>
<evidence type="ECO:0000259" key="1">
    <source>
        <dbReference type="PROSITE" id="PS50234"/>
    </source>
</evidence>
<feature type="domain" description="VWFA" evidence="1">
    <location>
        <begin position="47"/>
        <end position="267"/>
    </location>
</feature>
<accession>A0A7J5TUB9</accession>
<protein>
    <recommendedName>
        <fullName evidence="1">VWFA domain-containing protein</fullName>
    </recommendedName>
</protein>
<dbReference type="InterPro" id="IPR002035">
    <property type="entry name" value="VWF_A"/>
</dbReference>
<dbReference type="Gene3D" id="3.40.50.410">
    <property type="entry name" value="von Willebrand factor, type A domain"/>
    <property type="match status" value="1"/>
</dbReference>
<sequence>MSDLIYTGNRLPSNHLLQFADMLAKASSPTVKPRPYTARVSRTTPTAFMFLLDQSGSMDKEVTVKGQTVSKATLLANSVNDLLNQLISECRREGEYRNYIDVCVIGYGADNDATAKYAWQGNLEGQSMVTIQALKDNAVERQGTKGKWISPKAGGLTPMRQALDLAHDTLVQWLASHAGKDIYPPVVINITDGVATDADAAGLIAAARKLRNLRTVDGNVLLYNVHLTAGHEEPFLFPCQKEELPEDEYAYLLFDMSSDLPALYNAPIAKITNRDANPSYTAMALNANPIQLVQLLNIGTSVSRRQHV</sequence>
<dbReference type="InterPro" id="IPR036465">
    <property type="entry name" value="vWFA_dom_sf"/>
</dbReference>
<dbReference type="SUPFAM" id="SSF53300">
    <property type="entry name" value="vWA-like"/>
    <property type="match status" value="1"/>
</dbReference>
<dbReference type="AlphaFoldDB" id="A0A7J5TUB9"/>
<gene>
    <name evidence="2" type="ORF">F5984_25380</name>
</gene>
<evidence type="ECO:0000313" key="2">
    <source>
        <dbReference type="EMBL" id="KAB7725992.1"/>
    </source>
</evidence>